<organism evidence="1">
    <name type="scientific">Pithovirus LCPAC304</name>
    <dbReference type="NCBI Taxonomy" id="2506594"/>
    <lineage>
        <taxon>Viruses</taxon>
        <taxon>Pithoviruses</taxon>
    </lineage>
</organism>
<name>A0A481Z9Y5_9VIRU</name>
<accession>A0A481Z9Y5</accession>
<sequence length="109" mass="13062">MTLVEELTYFLQMDLALQQSLHQDEDELKQALQHSLQQRLKEIEELFDQPRWVIEERIFQNNECRAFYLRDMMQEAKHGFEEKCLDMETTNDPLGIQRDSQAPVFLSQV</sequence>
<gene>
    <name evidence="1" type="ORF">LCPAC304_02500</name>
</gene>
<reference evidence="1" key="1">
    <citation type="journal article" date="2019" name="MBio">
        <title>Virus Genomes from Deep Sea Sediments Expand the Ocean Megavirome and Support Independent Origins of Viral Gigantism.</title>
        <authorList>
            <person name="Backstrom D."/>
            <person name="Yutin N."/>
            <person name="Jorgensen S.L."/>
            <person name="Dharamshi J."/>
            <person name="Homa F."/>
            <person name="Zaremba-Niedwiedzka K."/>
            <person name="Spang A."/>
            <person name="Wolf Y.I."/>
            <person name="Koonin E.V."/>
            <person name="Ettema T.J."/>
        </authorList>
    </citation>
    <scope>NUCLEOTIDE SEQUENCE</scope>
</reference>
<evidence type="ECO:0000313" key="1">
    <source>
        <dbReference type="EMBL" id="QBK91909.1"/>
    </source>
</evidence>
<protein>
    <submittedName>
        <fullName evidence="1">Uncharacterized protein</fullName>
    </submittedName>
</protein>
<proteinExistence type="predicted"/>
<dbReference type="EMBL" id="MK500566">
    <property type="protein sequence ID" value="QBK91909.1"/>
    <property type="molecule type" value="Genomic_DNA"/>
</dbReference>